<name>A0ACC0UV05_9HYPO</name>
<keyword evidence="2" id="KW-1185">Reference proteome</keyword>
<organism evidence="1 2">
    <name type="scientific">Trichothecium roseum</name>
    <dbReference type="NCBI Taxonomy" id="47278"/>
    <lineage>
        <taxon>Eukaryota</taxon>
        <taxon>Fungi</taxon>
        <taxon>Dikarya</taxon>
        <taxon>Ascomycota</taxon>
        <taxon>Pezizomycotina</taxon>
        <taxon>Sordariomycetes</taxon>
        <taxon>Hypocreomycetidae</taxon>
        <taxon>Hypocreales</taxon>
        <taxon>Hypocreales incertae sedis</taxon>
        <taxon>Trichothecium</taxon>
    </lineage>
</organism>
<dbReference type="Proteomes" id="UP001163324">
    <property type="component" value="Chromosome 7"/>
</dbReference>
<protein>
    <submittedName>
        <fullName evidence="1">Uncharacterized protein</fullName>
    </submittedName>
</protein>
<accession>A0ACC0UV05</accession>
<evidence type="ECO:0000313" key="1">
    <source>
        <dbReference type="EMBL" id="KAI9897496.1"/>
    </source>
</evidence>
<evidence type="ECO:0000313" key="2">
    <source>
        <dbReference type="Proteomes" id="UP001163324"/>
    </source>
</evidence>
<comment type="caution">
    <text evidence="1">The sequence shown here is derived from an EMBL/GenBank/DDBJ whole genome shotgun (WGS) entry which is preliminary data.</text>
</comment>
<proteinExistence type="predicted"/>
<reference evidence="1" key="1">
    <citation type="submission" date="2022-10" db="EMBL/GenBank/DDBJ databases">
        <title>Complete Genome of Trichothecium roseum strain YXFP-22015, a Plant Pathogen Isolated from Citrus.</title>
        <authorList>
            <person name="Wang Y."/>
            <person name="Zhu L."/>
        </authorList>
    </citation>
    <scope>NUCLEOTIDE SEQUENCE</scope>
    <source>
        <strain evidence="1">YXFP-22015</strain>
    </source>
</reference>
<sequence length="306" mass="31947">MSTRPPSRVVFVGNIPYGLSEEQITDIFSGAGKVERFRLVYDPETGRPKGFGFADYPDTDSASSAVRNLNDYEIMGRKLRVDFSNEQKSTDDDNQGSSSHNPHANGGNGVGGAPTPAPSSLPPLPAGKDLPPGVKCIDAISQTLNTLPPAQLLDILAQMKTLAAAEPHRATELLHQAPQLSAAVFQALLLMGLVSPESISSVLDQGVQQPPPAAAAFAPPPAAAGYPGATNTPPVGALPFGAPPPMAQAPGYGAPAVQPPAQPAAQDTEALMRAVMELSEAQINLLPENEKQQILAIRASFAGQRR</sequence>
<dbReference type="EMBL" id="CM047946">
    <property type="protein sequence ID" value="KAI9897496.1"/>
    <property type="molecule type" value="Genomic_DNA"/>
</dbReference>
<gene>
    <name evidence="1" type="ORF">N3K66_007352</name>
</gene>